<dbReference type="Proteomes" id="UP000183832">
    <property type="component" value="Unassembled WGS sequence"/>
</dbReference>
<dbReference type="EMBL" id="CVRI01000061">
    <property type="protein sequence ID" value="CRL04013.1"/>
    <property type="molecule type" value="Genomic_DNA"/>
</dbReference>
<evidence type="ECO:0000313" key="2">
    <source>
        <dbReference type="Proteomes" id="UP000183832"/>
    </source>
</evidence>
<sequence>MPKREAKDSFLIYHSFFIFTDEKIVHGSRIFCEFNYFVRQSTYLTVISTRSYNKHSERNTQTCVELPQEVPLVINFNPCLAYENFTYLVKVNLLGKNQMANKSFPTMNELWSSSGCK</sequence>
<evidence type="ECO:0000313" key="1">
    <source>
        <dbReference type="EMBL" id="CRL04013.1"/>
    </source>
</evidence>
<accession>A0A1J1IUX1</accession>
<dbReference type="AlphaFoldDB" id="A0A1J1IUX1"/>
<protein>
    <submittedName>
        <fullName evidence="1">CLUMA_CG017131, isoform A</fullName>
    </submittedName>
</protein>
<reference evidence="1 2" key="1">
    <citation type="submission" date="2015-04" db="EMBL/GenBank/DDBJ databases">
        <authorList>
            <person name="Syromyatnikov M.Y."/>
            <person name="Popov V.N."/>
        </authorList>
    </citation>
    <scope>NUCLEOTIDE SEQUENCE [LARGE SCALE GENOMIC DNA]</scope>
</reference>
<proteinExistence type="predicted"/>
<keyword evidence="2" id="KW-1185">Reference proteome</keyword>
<organism evidence="1 2">
    <name type="scientific">Clunio marinus</name>
    <dbReference type="NCBI Taxonomy" id="568069"/>
    <lineage>
        <taxon>Eukaryota</taxon>
        <taxon>Metazoa</taxon>
        <taxon>Ecdysozoa</taxon>
        <taxon>Arthropoda</taxon>
        <taxon>Hexapoda</taxon>
        <taxon>Insecta</taxon>
        <taxon>Pterygota</taxon>
        <taxon>Neoptera</taxon>
        <taxon>Endopterygota</taxon>
        <taxon>Diptera</taxon>
        <taxon>Nematocera</taxon>
        <taxon>Chironomoidea</taxon>
        <taxon>Chironomidae</taxon>
        <taxon>Clunio</taxon>
    </lineage>
</organism>
<gene>
    <name evidence="1" type="ORF">CLUMA_CG017131</name>
</gene>
<name>A0A1J1IUX1_9DIPT</name>